<sequence length="313" mass="35036">MTADYESVLLSEPITFLIGPDKKQFTMHKSVVANLSKSLHQLLNGDMEEAKKRCVSWDDTDEQTFIRFGQWAYTGGYKAEGPEVLLDSSQIATSAQDSLTVIKQEPTQPTAAIFQNSAQHCGRDWAVGSQGTPCVTCKTSIVSSYCSSCRCVRFTHCAKCRKRAVAAPSSPLQSMCTAFASNAEYAPPTTVRHVPRKNTESCEVYTEVFLSHAKLYVLADKYDIPVLRKLSLHSLYETLVHFTLYQDRIGDVVSLVRYSFENTIESDRLRSLLVGYCACFAKELSKGEEFQELMSECPDFAYGLVKELGRYLN</sequence>
<dbReference type="GeneID" id="300581340"/>
<dbReference type="EMBL" id="PPTA01000020">
    <property type="protein sequence ID" value="TFA98402.1"/>
    <property type="molecule type" value="Genomic_DNA"/>
</dbReference>
<organism evidence="2 3">
    <name type="scientific">Trichoderma ghanense</name>
    <dbReference type="NCBI Taxonomy" id="65468"/>
    <lineage>
        <taxon>Eukaryota</taxon>
        <taxon>Fungi</taxon>
        <taxon>Dikarya</taxon>
        <taxon>Ascomycota</taxon>
        <taxon>Pezizomycotina</taxon>
        <taxon>Sordariomycetes</taxon>
        <taxon>Hypocreomycetidae</taxon>
        <taxon>Hypocreales</taxon>
        <taxon>Hypocreaceae</taxon>
        <taxon>Trichoderma</taxon>
    </lineage>
</organism>
<comment type="caution">
    <text evidence="2">The sequence shown here is derived from an EMBL/GenBank/DDBJ whole genome shotgun (WGS) entry which is preliminary data.</text>
</comment>
<dbReference type="InterPro" id="IPR000210">
    <property type="entry name" value="BTB/POZ_dom"/>
</dbReference>
<dbReference type="InterPro" id="IPR011333">
    <property type="entry name" value="SKP1/BTB/POZ_sf"/>
</dbReference>
<name>A0ABY2GR41_9HYPO</name>
<accession>A0ABY2GR41</accession>
<gene>
    <name evidence="2" type="ORF">CCMA1212_009824</name>
</gene>
<evidence type="ECO:0000313" key="2">
    <source>
        <dbReference type="EMBL" id="TFA98402.1"/>
    </source>
</evidence>
<dbReference type="SUPFAM" id="SSF54695">
    <property type="entry name" value="POZ domain"/>
    <property type="match status" value="1"/>
</dbReference>
<evidence type="ECO:0000259" key="1">
    <source>
        <dbReference type="PROSITE" id="PS50097"/>
    </source>
</evidence>
<dbReference type="PROSITE" id="PS50097">
    <property type="entry name" value="BTB"/>
    <property type="match status" value="1"/>
</dbReference>
<evidence type="ECO:0000313" key="3">
    <source>
        <dbReference type="Proteomes" id="UP001642720"/>
    </source>
</evidence>
<protein>
    <recommendedName>
        <fullName evidence="1">BTB domain-containing protein</fullName>
    </recommendedName>
</protein>
<keyword evidence="3" id="KW-1185">Reference proteome</keyword>
<dbReference type="PANTHER" id="PTHR47843:SF2">
    <property type="entry name" value="BTB DOMAIN-CONTAINING PROTEIN"/>
    <property type="match status" value="1"/>
</dbReference>
<dbReference type="Proteomes" id="UP001642720">
    <property type="component" value="Unassembled WGS sequence"/>
</dbReference>
<dbReference type="PANTHER" id="PTHR47843">
    <property type="entry name" value="BTB DOMAIN-CONTAINING PROTEIN-RELATED"/>
    <property type="match status" value="1"/>
</dbReference>
<proteinExistence type="predicted"/>
<dbReference type="RefSeq" id="XP_073554604.1">
    <property type="nucleotide sequence ID" value="XM_073706890.1"/>
</dbReference>
<reference evidence="2 3" key="1">
    <citation type="submission" date="2018-01" db="EMBL/GenBank/DDBJ databases">
        <title>Genome characterization of the sugarcane-associated fungus Trichoderma ghanense CCMA-1212 and their application in lignocelulose bioconversion.</title>
        <authorList>
            <person name="Steindorff A.S."/>
            <person name="Mendes T.D."/>
            <person name="Vilela E.S.D."/>
            <person name="Rodrigues D.S."/>
            <person name="Formighieri E.F."/>
            <person name="Melo I.S."/>
            <person name="Favaro L.C.L."/>
        </authorList>
    </citation>
    <scope>NUCLEOTIDE SEQUENCE [LARGE SCALE GENOMIC DNA]</scope>
    <source>
        <strain evidence="2 3">CCMA-1212</strain>
    </source>
</reference>
<dbReference type="Gene3D" id="3.30.710.10">
    <property type="entry name" value="Potassium Channel Kv1.1, Chain A"/>
    <property type="match status" value="1"/>
</dbReference>
<feature type="domain" description="BTB" evidence="1">
    <location>
        <begin position="12"/>
        <end position="81"/>
    </location>
</feature>